<evidence type="ECO:0000256" key="9">
    <source>
        <dbReference type="RuleBase" id="RU363036"/>
    </source>
</evidence>
<dbReference type="InterPro" id="IPR002305">
    <property type="entry name" value="aa-tRNA-synth_Ic"/>
</dbReference>
<dbReference type="Proteomes" id="UP001597387">
    <property type="component" value="Unassembled WGS sequence"/>
</dbReference>
<dbReference type="PANTHER" id="PTHR43766">
    <property type="entry name" value="TRYPTOPHAN--TRNA LIGASE, MITOCHONDRIAL"/>
    <property type="match status" value="1"/>
</dbReference>
<feature type="short sequence motif" description="'KMSKS' region" evidence="8">
    <location>
        <begin position="194"/>
        <end position="198"/>
    </location>
</feature>
<feature type="binding site" evidence="8">
    <location>
        <position position="186"/>
    </location>
    <ligand>
        <name>ATP</name>
        <dbReference type="ChEBI" id="CHEBI:30616"/>
    </ligand>
</feature>
<dbReference type="NCBIfam" id="TIGR00233">
    <property type="entry name" value="trpS"/>
    <property type="match status" value="1"/>
</dbReference>
<evidence type="ECO:0000256" key="1">
    <source>
        <dbReference type="ARBA" id="ARBA00005594"/>
    </source>
</evidence>
<feature type="binding site" evidence="8">
    <location>
        <begin position="17"/>
        <end position="18"/>
    </location>
    <ligand>
        <name>ATP</name>
        <dbReference type="ChEBI" id="CHEBI:30616"/>
    </ligand>
</feature>
<dbReference type="InterPro" id="IPR024109">
    <property type="entry name" value="Trp-tRNA-ligase_bac-type"/>
</dbReference>
<dbReference type="InterPro" id="IPR050203">
    <property type="entry name" value="Trp-tRNA_synthetase"/>
</dbReference>
<comment type="catalytic activity">
    <reaction evidence="7 8">
        <text>tRNA(Trp) + L-tryptophan + ATP = L-tryptophyl-tRNA(Trp) + AMP + diphosphate + H(+)</text>
        <dbReference type="Rhea" id="RHEA:24080"/>
        <dbReference type="Rhea" id="RHEA-COMP:9671"/>
        <dbReference type="Rhea" id="RHEA-COMP:9705"/>
        <dbReference type="ChEBI" id="CHEBI:15378"/>
        <dbReference type="ChEBI" id="CHEBI:30616"/>
        <dbReference type="ChEBI" id="CHEBI:33019"/>
        <dbReference type="ChEBI" id="CHEBI:57912"/>
        <dbReference type="ChEBI" id="CHEBI:78442"/>
        <dbReference type="ChEBI" id="CHEBI:78535"/>
        <dbReference type="ChEBI" id="CHEBI:456215"/>
        <dbReference type="EC" id="6.1.1.2"/>
    </reaction>
</comment>
<dbReference type="EMBL" id="JBHUHZ010000003">
    <property type="protein sequence ID" value="MFD2164282.1"/>
    <property type="molecule type" value="Genomic_DNA"/>
</dbReference>
<proteinExistence type="inferred from homology"/>
<evidence type="ECO:0000256" key="6">
    <source>
        <dbReference type="ARBA" id="ARBA00023146"/>
    </source>
</evidence>
<evidence type="ECO:0000256" key="8">
    <source>
        <dbReference type="HAMAP-Rule" id="MF_00140"/>
    </source>
</evidence>
<dbReference type="InterPro" id="IPR014729">
    <property type="entry name" value="Rossmann-like_a/b/a_fold"/>
</dbReference>
<evidence type="ECO:0000256" key="7">
    <source>
        <dbReference type="ARBA" id="ARBA00049929"/>
    </source>
</evidence>
<evidence type="ECO:0000313" key="11">
    <source>
        <dbReference type="Proteomes" id="UP001597387"/>
    </source>
</evidence>
<keyword evidence="4 8" id="KW-0067">ATP-binding</keyword>
<feature type="short sequence motif" description="'HIGH' region" evidence="8">
    <location>
        <begin position="10"/>
        <end position="18"/>
    </location>
</feature>
<dbReference type="PANTHER" id="PTHR43766:SF1">
    <property type="entry name" value="TRYPTOPHAN--TRNA LIGASE, MITOCHONDRIAL"/>
    <property type="match status" value="1"/>
</dbReference>
<evidence type="ECO:0000313" key="10">
    <source>
        <dbReference type="EMBL" id="MFD2164282.1"/>
    </source>
</evidence>
<sequence>METVVSGIRSTGKLHLGNYYGAVQNFVKMQHEYNCFFFIADYHSLTTHPTPENLHSNVRQVVIEYLAAGIDPEKATIYVQSDVPAVTELYLYLNMNAYMGELERSTSFKDKVRAQPDNVNAGLLTYPVLMAADILLHRATKVPVGKDQEQHLEMARTFGNRFNRMYKNEYFPEPYAFNFSDKLVKIPGLDGRGKMGKSEGEANAVYLSDPAEVTRKKVMRAVTDSGPTEPNSEKPDAIQNLFDLMNVVSSPDTYTHFENLYNSCQIRYGDLKKQLAEDIVLATAPVRERIEEIAANTRYLREVIDYGAEKANKSAQQTVKEVRDIIGIKSF</sequence>
<dbReference type="SUPFAM" id="SSF52374">
    <property type="entry name" value="Nucleotidylyl transferase"/>
    <property type="match status" value="1"/>
</dbReference>
<keyword evidence="3 8" id="KW-0547">Nucleotide-binding</keyword>
<evidence type="ECO:0000256" key="5">
    <source>
        <dbReference type="ARBA" id="ARBA00022917"/>
    </source>
</evidence>
<evidence type="ECO:0000256" key="3">
    <source>
        <dbReference type="ARBA" id="ARBA00022741"/>
    </source>
</evidence>
<dbReference type="Pfam" id="PF00579">
    <property type="entry name" value="tRNA-synt_1b"/>
    <property type="match status" value="1"/>
</dbReference>
<protein>
    <recommendedName>
        <fullName evidence="8">Tryptophan--tRNA ligase</fullName>
        <ecNumber evidence="8">6.1.1.2</ecNumber>
    </recommendedName>
    <alternativeName>
        <fullName evidence="8">Tryptophanyl-tRNA synthetase</fullName>
        <shortName evidence="8">TrpRS</shortName>
    </alternativeName>
</protein>
<organism evidence="10 11">
    <name type="scientific">Paradesertivirga mongoliensis</name>
    <dbReference type="NCBI Taxonomy" id="2100740"/>
    <lineage>
        <taxon>Bacteria</taxon>
        <taxon>Pseudomonadati</taxon>
        <taxon>Bacteroidota</taxon>
        <taxon>Sphingobacteriia</taxon>
        <taxon>Sphingobacteriales</taxon>
        <taxon>Sphingobacteriaceae</taxon>
        <taxon>Paradesertivirga</taxon>
    </lineage>
</organism>
<evidence type="ECO:0000256" key="4">
    <source>
        <dbReference type="ARBA" id="ARBA00022840"/>
    </source>
</evidence>
<gene>
    <name evidence="8 10" type="primary">trpS</name>
    <name evidence="10" type="ORF">ACFSJU_17870</name>
</gene>
<feature type="binding site" evidence="8">
    <location>
        <begin position="145"/>
        <end position="147"/>
    </location>
    <ligand>
        <name>ATP</name>
        <dbReference type="ChEBI" id="CHEBI:30616"/>
    </ligand>
</feature>
<keyword evidence="5 8" id="KW-0648">Protein biosynthesis</keyword>
<dbReference type="EC" id="6.1.1.2" evidence="8"/>
<dbReference type="Gene3D" id="1.10.240.10">
    <property type="entry name" value="Tyrosyl-Transfer RNA Synthetase"/>
    <property type="match status" value="1"/>
</dbReference>
<evidence type="ECO:0000256" key="2">
    <source>
        <dbReference type="ARBA" id="ARBA00022598"/>
    </source>
</evidence>
<dbReference type="HAMAP" id="MF_00140_B">
    <property type="entry name" value="Trp_tRNA_synth_B"/>
    <property type="match status" value="1"/>
</dbReference>
<feature type="binding site" evidence="8">
    <location>
        <begin position="194"/>
        <end position="198"/>
    </location>
    <ligand>
        <name>ATP</name>
        <dbReference type="ChEBI" id="CHEBI:30616"/>
    </ligand>
</feature>
<comment type="function">
    <text evidence="8">Catalyzes the attachment of tryptophan to tRNA(Trp).</text>
</comment>
<name>A0ABW4ZR45_9SPHI</name>
<dbReference type="RefSeq" id="WP_255904193.1">
    <property type="nucleotide sequence ID" value="NZ_JAFMZO010000004.1"/>
</dbReference>
<accession>A0ABW4ZR45</accession>
<reference evidence="11" key="1">
    <citation type="journal article" date="2019" name="Int. J. Syst. Evol. Microbiol.">
        <title>The Global Catalogue of Microorganisms (GCM) 10K type strain sequencing project: providing services to taxonomists for standard genome sequencing and annotation.</title>
        <authorList>
            <consortium name="The Broad Institute Genomics Platform"/>
            <consortium name="The Broad Institute Genome Sequencing Center for Infectious Disease"/>
            <person name="Wu L."/>
            <person name="Ma J."/>
        </authorList>
    </citation>
    <scope>NUCLEOTIDE SEQUENCE [LARGE SCALE GENOMIC DNA]</scope>
    <source>
        <strain evidence="11">KCTC 42217</strain>
    </source>
</reference>
<dbReference type="CDD" id="cd00806">
    <property type="entry name" value="TrpRS_core"/>
    <property type="match status" value="1"/>
</dbReference>
<feature type="binding site" evidence="8">
    <location>
        <position position="133"/>
    </location>
    <ligand>
        <name>L-tryptophan</name>
        <dbReference type="ChEBI" id="CHEBI:57912"/>
    </ligand>
</feature>
<dbReference type="GO" id="GO:0004830">
    <property type="term" value="F:tryptophan-tRNA ligase activity"/>
    <property type="evidence" value="ECO:0007669"/>
    <property type="project" value="UniProtKB-EC"/>
</dbReference>
<keyword evidence="11" id="KW-1185">Reference proteome</keyword>
<feature type="binding site" evidence="8">
    <location>
        <begin position="9"/>
        <end position="11"/>
    </location>
    <ligand>
        <name>ATP</name>
        <dbReference type="ChEBI" id="CHEBI:30616"/>
    </ligand>
</feature>
<comment type="caution">
    <text evidence="10">The sequence shown here is derived from an EMBL/GenBank/DDBJ whole genome shotgun (WGS) entry which is preliminary data.</text>
</comment>
<keyword evidence="6 8" id="KW-0030">Aminoacyl-tRNA synthetase</keyword>
<keyword evidence="2 8" id="KW-0436">Ligase</keyword>
<comment type="similarity">
    <text evidence="1 8 9">Belongs to the class-I aminoacyl-tRNA synthetase family.</text>
</comment>
<dbReference type="PRINTS" id="PR01039">
    <property type="entry name" value="TRNASYNTHTRP"/>
</dbReference>
<comment type="subcellular location">
    <subcellularLocation>
        <location evidence="8">Cytoplasm</location>
    </subcellularLocation>
</comment>
<keyword evidence="8" id="KW-0963">Cytoplasm</keyword>
<comment type="subunit">
    <text evidence="8">Homodimer.</text>
</comment>
<dbReference type="InterPro" id="IPR002306">
    <property type="entry name" value="Trp-tRNA-ligase"/>
</dbReference>
<dbReference type="Gene3D" id="3.40.50.620">
    <property type="entry name" value="HUPs"/>
    <property type="match status" value="1"/>
</dbReference>